<organism evidence="1 2">
    <name type="scientific">Orycteropus afer afer</name>
    <dbReference type="NCBI Taxonomy" id="1230840"/>
    <lineage>
        <taxon>Eukaryota</taxon>
        <taxon>Metazoa</taxon>
        <taxon>Chordata</taxon>
        <taxon>Craniata</taxon>
        <taxon>Vertebrata</taxon>
        <taxon>Euteleostomi</taxon>
        <taxon>Mammalia</taxon>
        <taxon>Eutheria</taxon>
        <taxon>Afrotheria</taxon>
        <taxon>Tubulidentata</taxon>
        <taxon>Orycteropodidae</taxon>
        <taxon>Orycteropus</taxon>
    </lineage>
</organism>
<gene>
    <name evidence="2" type="primary">LOC103211103</name>
</gene>
<evidence type="ECO:0000313" key="2">
    <source>
        <dbReference type="RefSeq" id="XP_042639075.1"/>
    </source>
</evidence>
<accession>A0AC54ZBE6</accession>
<protein>
    <submittedName>
        <fullName evidence="2">Zinc finger protein 557</fullName>
    </submittedName>
</protein>
<reference evidence="2" key="1">
    <citation type="submission" date="2025-08" db="UniProtKB">
        <authorList>
            <consortium name="RefSeq"/>
        </authorList>
    </citation>
    <scope>IDENTIFICATION</scope>
</reference>
<sequence>MAAINPWASWGALTDQSWGMAAISPWASWAESTSCVPITWRGVASPSSDLPQPGVRAREPALYPAWPVGGTPEEERTAWLSADQVQEPVTFKDVAVDFSQEEWGQLDPIQRTLYRDVMLETFRHLLSVGNELTKSEVISLLEQGEEPWTLERGCPRSTCPDVYILICECSTFLGKGDFLKKTHAGEKPYECDQCGKVFRNRSALTKHERTHTGIKPYECNKCGKAFSWNSHLIVHKRIHTGEKPYVCNECGKSFNWNSHLIGHQRTHTGEKPFECTECGKSFSWSSHLIAHMRMHTGEKPFKCDECEKAFRDYSALSKHERTHSGAKPYKCTECGKSFSWSSHLIAHQRTHTGEKPYNCQECGKAFRERSALTKHERTHTGEKPYECNKCGKSFSQSCHLVAHRRIHTGEKPYKCNQCERSFNCSSHLIAHRRTHTGEKPYRYLHTKEQILDKLVLEQFMISMPPDLQVLVKESGVENCKDLEEMLRSNRAAKTWVQKPLPETISASGELASLRPEQNTEENLMEDREGSAVCDAQEPQLLKGLDSVGASDGKNPKEGTSIENVDAETPFSLAVERVVSTPADTAKHTGLPRSPWTLDGGGPHFTLSLSSAPTGCLPTNQAPALQALCAEMAAPSSRARR</sequence>
<dbReference type="Proteomes" id="UP000694850">
    <property type="component" value="Unplaced"/>
</dbReference>
<evidence type="ECO:0000313" key="1">
    <source>
        <dbReference type="Proteomes" id="UP000694850"/>
    </source>
</evidence>
<name>A0AC54ZBE6_ORYAF</name>
<dbReference type="RefSeq" id="XP_042639075.1">
    <property type="nucleotide sequence ID" value="XM_042783141.1"/>
</dbReference>
<keyword evidence="1" id="KW-1185">Reference proteome</keyword>
<proteinExistence type="predicted"/>